<dbReference type="SMR" id="A0A2G2YS62"/>
<name>A0A2G2YS62_CAPAN</name>
<dbReference type="GO" id="GO:0097526">
    <property type="term" value="C:spliceosomal tri-snRNP complex"/>
    <property type="evidence" value="ECO:0000318"/>
    <property type="project" value="GO_Central"/>
</dbReference>
<evidence type="ECO:0000256" key="3">
    <source>
        <dbReference type="ARBA" id="ARBA00008146"/>
    </source>
</evidence>
<keyword evidence="13" id="KW-1185">Reference proteome</keyword>
<evidence type="ECO:0000256" key="5">
    <source>
        <dbReference type="ARBA" id="ARBA00022664"/>
    </source>
</evidence>
<comment type="function">
    <text evidence="10">Involved in splicing regulation. Facilitates post-transcriptional gene silencing (PTGS) by limiting the degradation of transgene aberrant RNAs by the RNA quality control (RQC) machinery, thus favoring their entry into cytoplasmic siRNA bodies where they can trigger PTGS. Does not participate in the production of small RNAs.</text>
</comment>
<keyword evidence="7 10" id="KW-0508">mRNA splicing</keyword>
<gene>
    <name evidence="12" type="ORF">T459_23381</name>
</gene>
<dbReference type="GO" id="GO:0071011">
    <property type="term" value="C:precatalytic spliceosome"/>
    <property type="evidence" value="ECO:0000318"/>
    <property type="project" value="GO_Central"/>
</dbReference>
<dbReference type="InterPro" id="IPR001163">
    <property type="entry name" value="Sm_dom_euk/arc"/>
</dbReference>
<dbReference type="GO" id="GO:0005682">
    <property type="term" value="C:U5 snRNP"/>
    <property type="evidence" value="ECO:0000318"/>
    <property type="project" value="GO_Central"/>
</dbReference>
<dbReference type="GO" id="GO:0000387">
    <property type="term" value="P:spliceosomal snRNP assembly"/>
    <property type="evidence" value="ECO:0000318"/>
    <property type="project" value="GO_Central"/>
</dbReference>
<keyword evidence="5 10" id="KW-0507">mRNA processing</keyword>
<evidence type="ECO:0000256" key="10">
    <source>
        <dbReference type="RuleBase" id="RU365054"/>
    </source>
</evidence>
<protein>
    <recommendedName>
        <fullName evidence="10">Small nuclear ribonucleoprotein Sm D1</fullName>
    </recommendedName>
    <alternativeName>
        <fullName evidence="10">snRNP core protein D1</fullName>
    </alternativeName>
</protein>
<organism evidence="12 13">
    <name type="scientific">Capsicum annuum</name>
    <name type="common">Capsicum pepper</name>
    <dbReference type="NCBI Taxonomy" id="4072"/>
    <lineage>
        <taxon>Eukaryota</taxon>
        <taxon>Viridiplantae</taxon>
        <taxon>Streptophyta</taxon>
        <taxon>Embryophyta</taxon>
        <taxon>Tracheophyta</taxon>
        <taxon>Spermatophyta</taxon>
        <taxon>Magnoliopsida</taxon>
        <taxon>eudicotyledons</taxon>
        <taxon>Gunneridae</taxon>
        <taxon>Pentapetalae</taxon>
        <taxon>asterids</taxon>
        <taxon>lamiids</taxon>
        <taxon>Solanales</taxon>
        <taxon>Solanaceae</taxon>
        <taxon>Solanoideae</taxon>
        <taxon>Capsiceae</taxon>
        <taxon>Capsicum</taxon>
    </lineage>
</organism>
<dbReference type="EMBL" id="AYRZ02000009">
    <property type="protein sequence ID" value="PHT72596.1"/>
    <property type="molecule type" value="Genomic_DNA"/>
</dbReference>
<dbReference type="InterPro" id="IPR010920">
    <property type="entry name" value="LSM_dom_sf"/>
</dbReference>
<dbReference type="GO" id="GO:0005685">
    <property type="term" value="C:U1 snRNP"/>
    <property type="evidence" value="ECO:0000318"/>
    <property type="project" value="GO_Central"/>
</dbReference>
<dbReference type="GO" id="GO:0071013">
    <property type="term" value="C:catalytic step 2 spliceosome"/>
    <property type="evidence" value="ECO:0000318"/>
    <property type="project" value="GO_Central"/>
</dbReference>
<feature type="domain" description="Sm" evidence="11">
    <location>
        <begin position="5"/>
        <end position="70"/>
    </location>
</feature>
<evidence type="ECO:0000256" key="1">
    <source>
        <dbReference type="ARBA" id="ARBA00004123"/>
    </source>
</evidence>
<proteinExistence type="inferred from homology"/>
<evidence type="ECO:0000256" key="9">
    <source>
        <dbReference type="ARBA" id="ARBA00023274"/>
    </source>
</evidence>
<dbReference type="CDD" id="cd01724">
    <property type="entry name" value="Sm_D1"/>
    <property type="match status" value="1"/>
</dbReference>
<dbReference type="Gene3D" id="2.30.30.100">
    <property type="match status" value="2"/>
</dbReference>
<dbReference type="GO" id="GO:0034719">
    <property type="term" value="C:SMN-Sm protein complex"/>
    <property type="evidence" value="ECO:0000318"/>
    <property type="project" value="GO_Central"/>
</dbReference>
<comment type="caution">
    <text evidence="12">The sequence shown here is derived from an EMBL/GenBank/DDBJ whole genome shotgun (WGS) entry which is preliminary data.</text>
</comment>
<evidence type="ECO:0000256" key="8">
    <source>
        <dbReference type="ARBA" id="ARBA00023242"/>
    </source>
</evidence>
<dbReference type="GO" id="GO:0000243">
    <property type="term" value="C:commitment complex"/>
    <property type="evidence" value="ECO:0000318"/>
    <property type="project" value="GO_Central"/>
</dbReference>
<evidence type="ECO:0000256" key="4">
    <source>
        <dbReference type="ARBA" id="ARBA00022490"/>
    </source>
</evidence>
<dbReference type="PANTHER" id="PTHR23338">
    <property type="entry name" value="SMALL NUCLEAR RIBONUCLEOPROTEIN SM"/>
    <property type="match status" value="1"/>
</dbReference>
<dbReference type="STRING" id="4072.A0A2G2YS62"/>
<evidence type="ECO:0000259" key="11">
    <source>
        <dbReference type="SMART" id="SM00651"/>
    </source>
</evidence>
<evidence type="ECO:0000313" key="13">
    <source>
        <dbReference type="Proteomes" id="UP000222542"/>
    </source>
</evidence>
<reference evidence="12 13" key="1">
    <citation type="journal article" date="2014" name="Nat. Genet.">
        <title>Genome sequence of the hot pepper provides insights into the evolution of pungency in Capsicum species.</title>
        <authorList>
            <person name="Kim S."/>
            <person name="Park M."/>
            <person name="Yeom S.I."/>
            <person name="Kim Y.M."/>
            <person name="Lee J.M."/>
            <person name="Lee H.A."/>
            <person name="Seo E."/>
            <person name="Choi J."/>
            <person name="Cheong K."/>
            <person name="Kim K.T."/>
            <person name="Jung K."/>
            <person name="Lee G.W."/>
            <person name="Oh S.K."/>
            <person name="Bae C."/>
            <person name="Kim S.B."/>
            <person name="Lee H.Y."/>
            <person name="Kim S.Y."/>
            <person name="Kim M.S."/>
            <person name="Kang B.C."/>
            <person name="Jo Y.D."/>
            <person name="Yang H.B."/>
            <person name="Jeong H.J."/>
            <person name="Kang W.H."/>
            <person name="Kwon J.K."/>
            <person name="Shin C."/>
            <person name="Lim J.Y."/>
            <person name="Park J.H."/>
            <person name="Huh J.H."/>
            <person name="Kim J.S."/>
            <person name="Kim B.D."/>
            <person name="Cohen O."/>
            <person name="Paran I."/>
            <person name="Suh M.C."/>
            <person name="Lee S.B."/>
            <person name="Kim Y.K."/>
            <person name="Shin Y."/>
            <person name="Noh S.J."/>
            <person name="Park J."/>
            <person name="Seo Y.S."/>
            <person name="Kwon S.Y."/>
            <person name="Kim H.A."/>
            <person name="Park J.M."/>
            <person name="Kim H.J."/>
            <person name="Choi S.B."/>
            <person name="Bosland P.W."/>
            <person name="Reeves G."/>
            <person name="Jo S.H."/>
            <person name="Lee B.W."/>
            <person name="Cho H.T."/>
            <person name="Choi H.S."/>
            <person name="Lee M.S."/>
            <person name="Yu Y."/>
            <person name="Do Choi Y."/>
            <person name="Park B.S."/>
            <person name="van Deynze A."/>
            <person name="Ashrafi H."/>
            <person name="Hill T."/>
            <person name="Kim W.T."/>
            <person name="Pai H.S."/>
            <person name="Ahn H.K."/>
            <person name="Yeam I."/>
            <person name="Giovannoni J.J."/>
            <person name="Rose J.K."/>
            <person name="Sorensen I."/>
            <person name="Lee S.J."/>
            <person name="Kim R.W."/>
            <person name="Choi I.Y."/>
            <person name="Choi B.S."/>
            <person name="Lim J.S."/>
            <person name="Lee Y.H."/>
            <person name="Choi D."/>
        </authorList>
    </citation>
    <scope>NUCLEOTIDE SEQUENCE [LARGE SCALE GENOMIC DNA]</scope>
    <source>
        <strain evidence="13">cv. CM334</strain>
    </source>
</reference>
<dbReference type="GO" id="GO:0003723">
    <property type="term" value="F:RNA binding"/>
    <property type="evidence" value="ECO:0000318"/>
    <property type="project" value="GO_Central"/>
</dbReference>
<accession>A0A2G2YS62</accession>
<dbReference type="Gramene" id="PHT72596">
    <property type="protein sequence ID" value="PHT72596"/>
    <property type="gene ID" value="T459_23381"/>
</dbReference>
<evidence type="ECO:0000256" key="7">
    <source>
        <dbReference type="ARBA" id="ARBA00023187"/>
    </source>
</evidence>
<dbReference type="GO" id="GO:0005686">
    <property type="term" value="C:U2 snRNP"/>
    <property type="evidence" value="ECO:0000318"/>
    <property type="project" value="GO_Central"/>
</dbReference>
<dbReference type="Proteomes" id="UP000222542">
    <property type="component" value="Unassembled WGS sequence"/>
</dbReference>
<keyword evidence="9 10" id="KW-0687">Ribonucleoprotein</keyword>
<dbReference type="SUPFAM" id="SSF50182">
    <property type="entry name" value="Sm-like ribonucleoproteins"/>
    <property type="match status" value="1"/>
</dbReference>
<evidence type="ECO:0000313" key="12">
    <source>
        <dbReference type="EMBL" id="PHT72596.1"/>
    </source>
</evidence>
<dbReference type="AlphaFoldDB" id="A0A2G2YS62"/>
<comment type="similarity">
    <text evidence="3 10">Belongs to the snRNP core protein family.</text>
</comment>
<keyword evidence="4" id="KW-0963">Cytoplasm</keyword>
<dbReference type="SMART" id="SM00651">
    <property type="entry name" value="Sm"/>
    <property type="match status" value="1"/>
</dbReference>
<comment type="subcellular location">
    <subcellularLocation>
        <location evidence="2">Cytoplasm</location>
    </subcellularLocation>
    <subcellularLocation>
        <location evidence="1 10">Nucleus</location>
    </subcellularLocation>
</comment>
<dbReference type="InterPro" id="IPR027141">
    <property type="entry name" value="LSm4/Sm_D1/D3"/>
</dbReference>
<dbReference type="InterPro" id="IPR034102">
    <property type="entry name" value="Sm_D1"/>
</dbReference>
<sequence>MKLIRFLMKLNNETTSIELKNGTVVHGTITGMDVIMNTHLKAIKIMLKLTNLVMLDHLSMRGNNIHYYILPDSLNLDTLQEEDAPRVMPKK</sequence>
<dbReference type="FunFam" id="2.30.30.100:FF:000016">
    <property type="entry name" value="Small nuclear ribonucleoprotein Sm D1"/>
    <property type="match status" value="1"/>
</dbReference>
<dbReference type="Pfam" id="PF01423">
    <property type="entry name" value="LSM"/>
    <property type="match status" value="1"/>
</dbReference>
<reference evidence="12 13" key="2">
    <citation type="journal article" date="2017" name="Genome Biol.">
        <title>New reference genome sequences of hot pepper reveal the massive evolution of plant disease-resistance genes by retroduplication.</title>
        <authorList>
            <person name="Kim S."/>
            <person name="Park J."/>
            <person name="Yeom S.I."/>
            <person name="Kim Y.M."/>
            <person name="Seo E."/>
            <person name="Kim K.T."/>
            <person name="Kim M.S."/>
            <person name="Lee J.M."/>
            <person name="Cheong K."/>
            <person name="Shin H.S."/>
            <person name="Kim S.B."/>
            <person name="Han K."/>
            <person name="Lee J."/>
            <person name="Park M."/>
            <person name="Lee H.A."/>
            <person name="Lee H.Y."/>
            <person name="Lee Y."/>
            <person name="Oh S."/>
            <person name="Lee J.H."/>
            <person name="Choi E."/>
            <person name="Choi E."/>
            <person name="Lee S.E."/>
            <person name="Jeon J."/>
            <person name="Kim H."/>
            <person name="Choi G."/>
            <person name="Song H."/>
            <person name="Lee J."/>
            <person name="Lee S.C."/>
            <person name="Kwon J.K."/>
            <person name="Lee H.Y."/>
            <person name="Koo N."/>
            <person name="Hong Y."/>
            <person name="Kim R.W."/>
            <person name="Kang W.H."/>
            <person name="Huh J.H."/>
            <person name="Kang B.C."/>
            <person name="Yang T.J."/>
            <person name="Lee Y.H."/>
            <person name="Bennetzen J.L."/>
            <person name="Choi D."/>
        </authorList>
    </citation>
    <scope>NUCLEOTIDE SEQUENCE [LARGE SCALE GENOMIC DNA]</scope>
    <source>
        <strain evidence="13">cv. CM334</strain>
    </source>
</reference>
<dbReference type="GO" id="GO:0005687">
    <property type="term" value="C:U4 snRNP"/>
    <property type="evidence" value="ECO:0000318"/>
    <property type="project" value="GO_Central"/>
</dbReference>
<keyword evidence="6" id="KW-0747">Spliceosome</keyword>
<evidence type="ECO:0000256" key="6">
    <source>
        <dbReference type="ARBA" id="ARBA00022728"/>
    </source>
</evidence>
<evidence type="ECO:0000256" key="2">
    <source>
        <dbReference type="ARBA" id="ARBA00004496"/>
    </source>
</evidence>
<keyword evidence="8 10" id="KW-0539">Nucleus</keyword>
<dbReference type="GO" id="GO:0034715">
    <property type="term" value="C:pICln-Sm protein complex"/>
    <property type="evidence" value="ECO:0000318"/>
    <property type="project" value="GO_Central"/>
</dbReference>